<organism evidence="1 2">
    <name type="scientific">Acetobacter tropicalis</name>
    <dbReference type="NCBI Taxonomy" id="104102"/>
    <lineage>
        <taxon>Bacteria</taxon>
        <taxon>Pseudomonadati</taxon>
        <taxon>Pseudomonadota</taxon>
        <taxon>Alphaproteobacteria</taxon>
        <taxon>Acetobacterales</taxon>
        <taxon>Acetobacteraceae</taxon>
        <taxon>Acetobacter</taxon>
    </lineage>
</organism>
<dbReference type="PATRIC" id="fig|104102.7.peg.1874"/>
<sequence>MTVAQFPPLWQAFDPVWYRQEYKDVLGDAATLSDEDLAIWYQSQGAFSGHSPNRYFDEEWYRRNCREAQEALASGQYRSGFEHYCQIGFKTQSPHYLFSERYYTTRFADANAQALASQGFANGYDHYLRVGDQEKRSGHLFFNPDVYLQNCPAEASDEPLPPFRQFLHTDRTLPNHVVLSEHFNPEWYARMNPNAVMMVEYGYMPNVLYQFLADFTPNGF</sequence>
<dbReference type="EMBL" id="JOKM01000071">
    <property type="protein sequence ID" value="KGB23025.1"/>
    <property type="molecule type" value="Genomic_DNA"/>
</dbReference>
<dbReference type="Proteomes" id="UP000029448">
    <property type="component" value="Unassembled WGS sequence"/>
</dbReference>
<evidence type="ECO:0000313" key="2">
    <source>
        <dbReference type="Proteomes" id="UP000029448"/>
    </source>
</evidence>
<keyword evidence="1" id="KW-0808">Transferase</keyword>
<protein>
    <submittedName>
        <fullName evidence="1">Glycosyltransferase</fullName>
        <ecNumber evidence="1">2.4.1.-</ecNumber>
    </submittedName>
</protein>
<comment type="caution">
    <text evidence="1">The sequence shown here is derived from an EMBL/GenBank/DDBJ whole genome shotgun (WGS) entry which is preliminary data.</text>
</comment>
<name>A0A094YLT9_9PROT</name>
<gene>
    <name evidence="1" type="ORF">AtDm6_1894</name>
</gene>
<dbReference type="GO" id="GO:0016757">
    <property type="term" value="F:glycosyltransferase activity"/>
    <property type="evidence" value="ECO:0007669"/>
    <property type="project" value="UniProtKB-KW"/>
</dbReference>
<evidence type="ECO:0000313" key="1">
    <source>
        <dbReference type="EMBL" id="KGB23025.1"/>
    </source>
</evidence>
<keyword evidence="1" id="KW-0328">Glycosyltransferase</keyword>
<reference evidence="1 2" key="1">
    <citation type="submission" date="2014-06" db="EMBL/GenBank/DDBJ databases">
        <title>Functional and comparative genomic analyses of the Drosophila gut microbiota identify candidate symbiosis factors.</title>
        <authorList>
            <person name="Newell P.D."/>
            <person name="Chaston J.M."/>
            <person name="Douglas A.E."/>
        </authorList>
    </citation>
    <scope>NUCLEOTIDE SEQUENCE [LARGE SCALE GENOMIC DNA]</scope>
    <source>
        <strain evidence="1 2">DmCS_006</strain>
    </source>
</reference>
<keyword evidence="2" id="KW-1185">Reference proteome</keyword>
<dbReference type="EC" id="2.4.1.-" evidence="1"/>
<dbReference type="GeneID" id="89477966"/>
<accession>A0A094YLT9</accession>
<dbReference type="STRING" id="104102.AtDm6_1894"/>
<dbReference type="AlphaFoldDB" id="A0A094YLT9"/>
<proteinExistence type="predicted"/>
<dbReference type="RefSeq" id="WP_035380179.1">
    <property type="nucleotide sequence ID" value="NZ_JACAOJ010000001.1"/>
</dbReference>